<dbReference type="Pfam" id="PF00076">
    <property type="entry name" value="RRM_1"/>
    <property type="match status" value="1"/>
</dbReference>
<organism evidence="4 5">
    <name type="scientific">Pochonia chlamydosporia 170</name>
    <dbReference type="NCBI Taxonomy" id="1380566"/>
    <lineage>
        <taxon>Eukaryota</taxon>
        <taxon>Fungi</taxon>
        <taxon>Dikarya</taxon>
        <taxon>Ascomycota</taxon>
        <taxon>Pezizomycotina</taxon>
        <taxon>Sordariomycetes</taxon>
        <taxon>Hypocreomycetidae</taxon>
        <taxon>Hypocreales</taxon>
        <taxon>Clavicipitaceae</taxon>
        <taxon>Pochonia</taxon>
    </lineage>
</organism>
<sequence length="857" mass="91283">MTEPEAELQASANLSPVSPSPVHTAAPLVVPALQDTVDTIDAMVAAAAGALDGHVDTPVVEPVVDPALADAIDNDDVVDDDSFNDAYGEDAEPGQPPQAQAQPEPSENNDDYAKTFDSPIEPEQEVDLDNEPHVQSTDAPESNPLPIPSEQLNISHSSEVTPAAAHDPSATSSTSPASNDIQNAQPETSSDPTMPTAADVSEGNAQNEDQGAQSVHTNGSNPAVTDTQSSSSLDIQKLVADLTAQPTESNAGNDPPSASPAQAQAEPPSGSASLSSSTALPTTSSLPPRPPQPHSASPLYASQHHPAGANSSATANPGAQSSTGSASSYHIGSAPGTSAESVANLPPPPSSALNVPPYATQAAHGYSADQGRDVEYQRKWDQFMADERQYMSEAKWDRFPEGSRIFIGNLSSDKVSKRDVFDLFHRYGRLAQISLKSAYGFVQYHTIEEGQRAMDNLQGIEIKGRRIHLEISRVQDKSKKERNRSPDRTRGRENGRRGDKHSRDDYRPGRNHSPRRNDYHARDDSFGGRDRGYSDSGRGGRGRSRSPDYGRNDRDPYRRRSPSPHGRPRNEPELDIPRRYGADVPDVQMILQPDVNRDFVNWVEGAFKAKGLKTQVMYLHPRFPKDQVIQRQAAEGVHGVVDLDLRAQNLARIPVQVFDRSAGNNNVRFDQYVDLDPGTAAEVILRAKSSAAPATYSQGYAGGNGAYQNPYGAQPQQPSYNGSQPSAAYHTQPQQQQPPPTSAGDIASLIGQVDNATLQRLLSTIQTPGATPLGGGYPHTAAGAVHTNPNPQVDIQAILGSLGGANAQQHAPPQPPYGGPYGGQPPSGGGGQGAAGNNGDAANQVQNIMAQLARYRQ</sequence>
<feature type="region of interest" description="Disordered" evidence="2">
    <location>
        <begin position="471"/>
        <end position="579"/>
    </location>
</feature>
<dbReference type="RefSeq" id="XP_018143600.1">
    <property type="nucleotide sequence ID" value="XM_018286825.1"/>
</dbReference>
<dbReference type="SMART" id="SM00360">
    <property type="entry name" value="RRM"/>
    <property type="match status" value="1"/>
</dbReference>
<accession>A0A179FN69</accession>
<keyword evidence="1" id="KW-0694">RNA-binding</keyword>
<feature type="region of interest" description="Disordered" evidence="2">
    <location>
        <begin position="805"/>
        <end position="842"/>
    </location>
</feature>
<evidence type="ECO:0000313" key="5">
    <source>
        <dbReference type="Proteomes" id="UP000078397"/>
    </source>
</evidence>
<comment type="caution">
    <text evidence="4">The sequence shown here is derived from an EMBL/GenBank/DDBJ whole genome shotgun (WGS) entry which is preliminary data.</text>
</comment>
<dbReference type="InterPro" id="IPR035979">
    <property type="entry name" value="RBD_domain_sf"/>
</dbReference>
<evidence type="ECO:0000256" key="2">
    <source>
        <dbReference type="SAM" id="MobiDB-lite"/>
    </source>
</evidence>
<dbReference type="PANTHER" id="PTHR23295">
    <property type="entry name" value="NUCLEAR RECEPTOR COACTIVATOR 5-RELATED"/>
    <property type="match status" value="1"/>
</dbReference>
<dbReference type="Proteomes" id="UP000078397">
    <property type="component" value="Unassembled WGS sequence"/>
</dbReference>
<feature type="compositionally biased region" description="Polar residues" evidence="2">
    <location>
        <begin position="150"/>
        <end position="160"/>
    </location>
</feature>
<feature type="compositionally biased region" description="Gly residues" evidence="2">
    <location>
        <begin position="819"/>
        <end position="836"/>
    </location>
</feature>
<feature type="compositionally biased region" description="Polar residues" evidence="2">
    <location>
        <begin position="714"/>
        <end position="731"/>
    </location>
</feature>
<dbReference type="InterPro" id="IPR052600">
    <property type="entry name" value="Nuc_rcpt_coact/corep"/>
</dbReference>
<feature type="compositionally biased region" description="Low complexity" evidence="2">
    <location>
        <begin position="161"/>
        <end position="178"/>
    </location>
</feature>
<dbReference type="STRING" id="1380566.A0A179FN69"/>
<dbReference type="SUPFAM" id="SSF54928">
    <property type="entry name" value="RNA-binding domain, RBD"/>
    <property type="match status" value="1"/>
</dbReference>
<feature type="compositionally biased region" description="Polar residues" evidence="2">
    <location>
        <begin position="179"/>
        <end position="193"/>
    </location>
</feature>
<feature type="region of interest" description="Disordered" evidence="2">
    <location>
        <begin position="707"/>
        <end position="746"/>
    </location>
</feature>
<name>A0A179FN69_METCM</name>
<feature type="compositionally biased region" description="Basic and acidic residues" evidence="2">
    <location>
        <begin position="471"/>
        <end position="508"/>
    </location>
</feature>
<dbReference type="PROSITE" id="PS50102">
    <property type="entry name" value="RRM"/>
    <property type="match status" value="1"/>
</dbReference>
<dbReference type="InterPro" id="IPR000504">
    <property type="entry name" value="RRM_dom"/>
</dbReference>
<feature type="domain" description="RRM" evidence="3">
    <location>
        <begin position="403"/>
        <end position="474"/>
    </location>
</feature>
<gene>
    <name evidence="4" type="ORF">VFPPC_08056</name>
</gene>
<evidence type="ECO:0000259" key="3">
    <source>
        <dbReference type="PROSITE" id="PS50102"/>
    </source>
</evidence>
<dbReference type="GeneID" id="28850819"/>
<evidence type="ECO:0000256" key="1">
    <source>
        <dbReference type="PROSITE-ProRule" id="PRU00176"/>
    </source>
</evidence>
<feature type="compositionally biased region" description="Acidic residues" evidence="2">
    <location>
        <begin position="72"/>
        <end position="92"/>
    </location>
</feature>
<dbReference type="KEGG" id="pchm:VFPPC_08056"/>
<keyword evidence="5" id="KW-1185">Reference proteome</keyword>
<feature type="compositionally biased region" description="Basic and acidic residues" evidence="2">
    <location>
        <begin position="515"/>
        <end position="533"/>
    </location>
</feature>
<dbReference type="EMBL" id="LSBJ02000004">
    <property type="protein sequence ID" value="OAQ66513.1"/>
    <property type="molecule type" value="Genomic_DNA"/>
</dbReference>
<reference evidence="4 5" key="1">
    <citation type="journal article" date="2016" name="PLoS Pathog.">
        <title>Biosynthesis of antibiotic leucinostatins in bio-control fungus Purpureocillium lilacinum and their inhibition on phytophthora revealed by genome mining.</title>
        <authorList>
            <person name="Wang G."/>
            <person name="Liu Z."/>
            <person name="Lin R."/>
            <person name="Li E."/>
            <person name="Mao Z."/>
            <person name="Ling J."/>
            <person name="Yang Y."/>
            <person name="Yin W.B."/>
            <person name="Xie B."/>
        </authorList>
    </citation>
    <scope>NUCLEOTIDE SEQUENCE [LARGE SCALE GENOMIC DNA]</scope>
    <source>
        <strain evidence="4">170</strain>
    </source>
</reference>
<feature type="region of interest" description="Disordered" evidence="2">
    <location>
        <begin position="1"/>
        <end position="23"/>
    </location>
</feature>
<dbReference type="GO" id="GO:0003723">
    <property type="term" value="F:RNA binding"/>
    <property type="evidence" value="ECO:0007669"/>
    <property type="project" value="UniProtKB-UniRule"/>
</dbReference>
<evidence type="ECO:0000313" key="4">
    <source>
        <dbReference type="EMBL" id="OAQ66513.1"/>
    </source>
</evidence>
<feature type="compositionally biased region" description="Polar residues" evidence="2">
    <location>
        <begin position="309"/>
        <end position="341"/>
    </location>
</feature>
<dbReference type="OrthoDB" id="10044938at2759"/>
<dbReference type="PANTHER" id="PTHR23295:SF6">
    <property type="entry name" value="NEOSIN, ISOFORM A"/>
    <property type="match status" value="1"/>
</dbReference>
<feature type="region of interest" description="Disordered" evidence="2">
    <location>
        <begin position="70"/>
        <end position="357"/>
    </location>
</feature>
<feature type="compositionally biased region" description="Low complexity" evidence="2">
    <location>
        <begin position="255"/>
        <end position="286"/>
    </location>
</feature>
<dbReference type="AlphaFoldDB" id="A0A179FN69"/>
<feature type="compositionally biased region" description="Polar residues" evidence="2">
    <location>
        <begin position="203"/>
        <end position="234"/>
    </location>
</feature>
<feature type="compositionally biased region" description="Basic and acidic residues" evidence="2">
    <location>
        <begin position="568"/>
        <end position="579"/>
    </location>
</feature>
<protein>
    <submittedName>
        <fullName evidence="4">RNA-binding protein (Nab3)</fullName>
    </submittedName>
</protein>
<dbReference type="InterPro" id="IPR012677">
    <property type="entry name" value="Nucleotide-bd_a/b_plait_sf"/>
</dbReference>
<dbReference type="Gene3D" id="3.30.70.330">
    <property type="match status" value="1"/>
</dbReference>
<proteinExistence type="predicted"/>
<feature type="compositionally biased region" description="Acidic residues" evidence="2">
    <location>
        <begin position="120"/>
        <end position="129"/>
    </location>
</feature>
<feature type="compositionally biased region" description="Low complexity" evidence="2">
    <location>
        <begin position="97"/>
        <end position="106"/>
    </location>
</feature>
<feature type="compositionally biased region" description="Basic and acidic residues" evidence="2">
    <location>
        <begin position="545"/>
        <end position="558"/>
    </location>
</feature>